<gene>
    <name evidence="1" type="ORF">Amon02_000081500</name>
</gene>
<proteinExistence type="predicted"/>
<organism evidence="1 2">
    <name type="scientific">Ambrosiozyma monospora</name>
    <name type="common">Yeast</name>
    <name type="synonym">Endomycopsis monosporus</name>
    <dbReference type="NCBI Taxonomy" id="43982"/>
    <lineage>
        <taxon>Eukaryota</taxon>
        <taxon>Fungi</taxon>
        <taxon>Dikarya</taxon>
        <taxon>Ascomycota</taxon>
        <taxon>Saccharomycotina</taxon>
        <taxon>Pichiomycetes</taxon>
        <taxon>Pichiales</taxon>
        <taxon>Pichiaceae</taxon>
        <taxon>Ambrosiozyma</taxon>
    </lineage>
</organism>
<name>A0ACB5STG8_AMBMO</name>
<keyword evidence="2" id="KW-1185">Reference proteome</keyword>
<dbReference type="Proteomes" id="UP001165064">
    <property type="component" value="Unassembled WGS sequence"/>
</dbReference>
<dbReference type="EMBL" id="BSXS01000327">
    <property type="protein sequence ID" value="GME72019.1"/>
    <property type="molecule type" value="Genomic_DNA"/>
</dbReference>
<accession>A0ACB5STG8</accession>
<protein>
    <submittedName>
        <fullName evidence="1">Unnamed protein product</fullName>
    </submittedName>
</protein>
<comment type="caution">
    <text evidence="1">The sequence shown here is derived from an EMBL/GenBank/DDBJ whole genome shotgun (WGS) entry which is preliminary data.</text>
</comment>
<evidence type="ECO:0000313" key="2">
    <source>
        <dbReference type="Proteomes" id="UP001165064"/>
    </source>
</evidence>
<evidence type="ECO:0000313" key="1">
    <source>
        <dbReference type="EMBL" id="GME72019.1"/>
    </source>
</evidence>
<reference evidence="1" key="1">
    <citation type="submission" date="2023-04" db="EMBL/GenBank/DDBJ databases">
        <title>Ambrosiozyma monospora NBRC 10751.</title>
        <authorList>
            <person name="Ichikawa N."/>
            <person name="Sato H."/>
            <person name="Tonouchi N."/>
        </authorList>
    </citation>
    <scope>NUCLEOTIDE SEQUENCE</scope>
    <source>
        <strain evidence="1">NBRC 10751</strain>
    </source>
</reference>
<sequence>MPIFTGCHVSKAFTNLLRETSSLVNSVNPLSLRDVLSLREKYVNLNCLTESLDSLIRPRDLILQRSNLTTIAHQVNLKLKIFGVLQLLDSYLLNILTDEQKYPSNHLTLENRDFLKQISRKTEFDFTQLSITIWKFWKDLSDGVTVFGKDNNFYIIYFQQTLLPVLRQSISMFAIGACYHMMASVTPLFSRQISDYYRESEKSGEYKFEIVSLNSLNIRDTESSLIKDLLSAHNDTFSENKPNLFRFPKQLCAFFCEIHRAASKSVTFSNNYGYFCLLKLLSIFACFTDSMCKVHSIKSNDTGKTCKEIINSTKQKVEETMKVGMVDLGFSLEGSDQSIQNWLNSVFTEEVFSTIFGDTIFNMTKEDGSNPTSLNF</sequence>